<dbReference type="Proteomes" id="UP001161017">
    <property type="component" value="Unassembled WGS sequence"/>
</dbReference>
<feature type="compositionally biased region" description="Acidic residues" evidence="1">
    <location>
        <begin position="402"/>
        <end position="423"/>
    </location>
</feature>
<feature type="compositionally biased region" description="Acidic residues" evidence="1">
    <location>
        <begin position="373"/>
        <end position="390"/>
    </location>
</feature>
<accession>A0AA43QKW2</accession>
<protein>
    <submittedName>
        <fullName evidence="2">Uncharacterized protein</fullName>
    </submittedName>
</protein>
<dbReference type="EMBL" id="JAPUFD010000005">
    <property type="protein sequence ID" value="MDI1487189.1"/>
    <property type="molecule type" value="Genomic_DNA"/>
</dbReference>
<keyword evidence="3" id="KW-1185">Reference proteome</keyword>
<feature type="region of interest" description="Disordered" evidence="1">
    <location>
        <begin position="321"/>
        <end position="481"/>
    </location>
</feature>
<feature type="compositionally biased region" description="Basic and acidic residues" evidence="1">
    <location>
        <begin position="352"/>
        <end position="363"/>
    </location>
</feature>
<evidence type="ECO:0000313" key="3">
    <source>
        <dbReference type="Proteomes" id="UP001161017"/>
    </source>
</evidence>
<feature type="compositionally biased region" description="Basic and acidic residues" evidence="1">
    <location>
        <begin position="82"/>
        <end position="95"/>
    </location>
</feature>
<sequence>MSGRRNPPGKGGQASQSRGPSSSKENGPPLRGIIQNTSSAAGSRSSASARSGALASQPHSAKDQAQIRGEAKGRVGNATLTGDKRAASELESENRPRKRQAIGLPRKPTPMSIPRSVGARCIVGYDCKLEGFKPLFGSLNALPGVSIKVNTSSEPTGEISITLSMGVNKGNIFQPVSVHENEISRFKLVWRLNVKTANDTLYQVERLHYTSLDRNRSALGDAREIIKEELKGRLGGLKLLDVEVNGCQVESPYESQYWQRLRNGTGPQRKVHVGVAFLYSLAEARCPPIHFMFWFKPGYLGWDQICGSVLKRSIQMRNAANPKIPVQKAKASNRAPKDAPCSGEKGSADGQAPKDKAGRDKILEPSQAPENDGGSEEGELVDDEMSDEEASSDRVSEVTPAPEDDPCPAEEGTVDEEELEDQAGSDGYQEATSADEEGPWSETERAVGNEEPDFEPRENMWGPSATEAPEDGPVDDPWGAL</sequence>
<proteinExistence type="predicted"/>
<evidence type="ECO:0000256" key="1">
    <source>
        <dbReference type="SAM" id="MobiDB-lite"/>
    </source>
</evidence>
<feature type="compositionally biased region" description="Basic and acidic residues" evidence="1">
    <location>
        <begin position="442"/>
        <end position="458"/>
    </location>
</feature>
<feature type="compositionally biased region" description="Low complexity" evidence="1">
    <location>
        <begin position="38"/>
        <end position="56"/>
    </location>
</feature>
<evidence type="ECO:0000313" key="2">
    <source>
        <dbReference type="EMBL" id="MDI1487189.1"/>
    </source>
</evidence>
<feature type="compositionally biased region" description="Polar residues" evidence="1">
    <location>
        <begin position="13"/>
        <end position="25"/>
    </location>
</feature>
<dbReference type="AlphaFoldDB" id="A0AA43QKW2"/>
<reference evidence="2" key="1">
    <citation type="journal article" date="2023" name="Genome Biol. Evol.">
        <title>First Whole Genome Sequence and Flow Cytometry Genome Size Data for the Lichen-Forming Fungus Ramalina farinacea (Ascomycota).</title>
        <authorList>
            <person name="Llewellyn T."/>
            <person name="Mian S."/>
            <person name="Hill R."/>
            <person name="Leitch I.J."/>
            <person name="Gaya E."/>
        </authorList>
    </citation>
    <scope>NUCLEOTIDE SEQUENCE</scope>
    <source>
        <strain evidence="2">LIQ254RAFAR</strain>
    </source>
</reference>
<comment type="caution">
    <text evidence="2">The sequence shown here is derived from an EMBL/GenBank/DDBJ whole genome shotgun (WGS) entry which is preliminary data.</text>
</comment>
<gene>
    <name evidence="2" type="ORF">OHK93_006457</name>
</gene>
<feature type="region of interest" description="Disordered" evidence="1">
    <location>
        <begin position="1"/>
        <end position="110"/>
    </location>
</feature>
<name>A0AA43QKW2_9LECA</name>
<organism evidence="2 3">
    <name type="scientific">Ramalina farinacea</name>
    <dbReference type="NCBI Taxonomy" id="258253"/>
    <lineage>
        <taxon>Eukaryota</taxon>
        <taxon>Fungi</taxon>
        <taxon>Dikarya</taxon>
        <taxon>Ascomycota</taxon>
        <taxon>Pezizomycotina</taxon>
        <taxon>Lecanoromycetes</taxon>
        <taxon>OSLEUM clade</taxon>
        <taxon>Lecanoromycetidae</taxon>
        <taxon>Lecanorales</taxon>
        <taxon>Lecanorineae</taxon>
        <taxon>Ramalinaceae</taxon>
        <taxon>Ramalina</taxon>
    </lineage>
</organism>